<accession>A0AA90HRN1</accession>
<dbReference type="AlphaFoldDB" id="A0AA90HRN1"/>
<gene>
    <name evidence="2" type="ORF">P9867_021755</name>
    <name evidence="1" type="ORF">P9867_20515</name>
</gene>
<evidence type="ECO:0000313" key="1">
    <source>
        <dbReference type="EMBL" id="MDK4883911.1"/>
    </source>
</evidence>
<dbReference type="EMBL" id="JARTMM010000172">
    <property type="protein sequence ID" value="MDK4883911.1"/>
    <property type="molecule type" value="Genomic_DNA"/>
</dbReference>
<proteinExistence type="predicted"/>
<comment type="caution">
    <text evidence="1">The sequence shown here is derived from an EMBL/GenBank/DDBJ whole genome shotgun (WGS) entry which is preliminary data.</text>
</comment>
<name>A0AA90HRN1_ACIBA</name>
<evidence type="ECO:0000313" key="3">
    <source>
        <dbReference type="Proteomes" id="UP001174156"/>
    </source>
</evidence>
<protein>
    <submittedName>
        <fullName evidence="1">Uncharacterized protein</fullName>
    </submittedName>
</protein>
<sequence length="68" mass="7622">MTESHTKLLDLLGKNISFSVIRSDEIMQFFPNGILESGTVEAVLIHLSGNHEILVGDVFYSLNEIEMK</sequence>
<organism evidence="1">
    <name type="scientific">Acinetobacter baumannii</name>
    <dbReference type="NCBI Taxonomy" id="470"/>
    <lineage>
        <taxon>Bacteria</taxon>
        <taxon>Pseudomonadati</taxon>
        <taxon>Pseudomonadota</taxon>
        <taxon>Gammaproteobacteria</taxon>
        <taxon>Moraxellales</taxon>
        <taxon>Moraxellaceae</taxon>
        <taxon>Acinetobacter</taxon>
        <taxon>Acinetobacter calcoaceticus/baumannii complex</taxon>
    </lineage>
</organism>
<reference evidence="1" key="2">
    <citation type="submission" date="2023-01" db="EMBL/GenBank/DDBJ databases">
        <title>Genomic dissection of endemic carbapenem resistance: metallo-beta-lactamase gene dissemination through clonal, plasmid and integron transfer pathways.</title>
        <authorList>
            <person name="Macesic N."/>
        </authorList>
    </citation>
    <scope>NUCLEOTIDE SEQUENCE</scope>
    <source>
        <strain evidence="1">CPO519</strain>
    </source>
</reference>
<dbReference type="Proteomes" id="UP001174156">
    <property type="component" value="Unassembled WGS sequence"/>
</dbReference>
<reference evidence="2" key="3">
    <citation type="submission" date="2024-01" db="EMBL/GenBank/DDBJ databases">
        <authorList>
            <person name="Macesic N."/>
        </authorList>
    </citation>
    <scope>NUCLEOTIDE SEQUENCE</scope>
    <source>
        <strain evidence="2">CPO519</strain>
    </source>
</reference>
<reference evidence="2 3" key="1">
    <citation type="journal article" date="2023" name="Nat. Commun.">
        <title>Genomic dissection of endemic carbapenem resistance reveals metallo-beta-lactamase dissemination through clonal, plasmid and integron transfer.</title>
        <authorList>
            <person name="Macesic N."/>
            <person name="Hawkey J."/>
            <person name="Vezina B."/>
            <person name="Wisniewski J.A."/>
            <person name="Cottingham H."/>
            <person name="Blakeway L.V."/>
            <person name="Harshegyi T."/>
            <person name="Pragastis K."/>
            <person name="Badoordeen G.Z."/>
            <person name="Dennison A."/>
            <person name="Spelman D.W."/>
            <person name="Jenney A.W.J."/>
            <person name="Peleg A.Y."/>
        </authorList>
    </citation>
    <scope>NUCLEOTIDE SEQUENCE [LARGE SCALE GENOMIC DNA]</scope>
    <source>
        <strain evidence="2 3">CPO519</strain>
    </source>
</reference>
<dbReference type="EMBL" id="JARTMM020000007">
    <property type="protein sequence ID" value="MEC5498957.1"/>
    <property type="molecule type" value="Genomic_DNA"/>
</dbReference>
<evidence type="ECO:0000313" key="2">
    <source>
        <dbReference type="EMBL" id="MEC5498957.1"/>
    </source>
</evidence>